<dbReference type="GO" id="GO:0004016">
    <property type="term" value="F:adenylate cyclase activity"/>
    <property type="evidence" value="ECO:0007669"/>
    <property type="project" value="UniProtKB-ARBA"/>
</dbReference>
<organism evidence="3 4">
    <name type="scientific">Flagellimonas pacifica</name>
    <dbReference type="NCBI Taxonomy" id="1247520"/>
    <lineage>
        <taxon>Bacteria</taxon>
        <taxon>Pseudomonadati</taxon>
        <taxon>Bacteroidota</taxon>
        <taxon>Flavobacteriia</taxon>
        <taxon>Flavobacteriales</taxon>
        <taxon>Flavobacteriaceae</taxon>
        <taxon>Flagellimonas</taxon>
    </lineage>
</organism>
<dbReference type="GO" id="GO:0009190">
    <property type="term" value="P:cyclic nucleotide biosynthetic process"/>
    <property type="evidence" value="ECO:0007669"/>
    <property type="project" value="InterPro"/>
</dbReference>
<dbReference type="EMBL" id="OBEH01000002">
    <property type="protein sequence ID" value="SNY99970.1"/>
    <property type="molecule type" value="Genomic_DNA"/>
</dbReference>
<gene>
    <name evidence="3" type="ORF">SAMN06265377_1787</name>
</gene>
<evidence type="ECO:0000259" key="2">
    <source>
        <dbReference type="PROSITE" id="PS50125"/>
    </source>
</evidence>
<name>A0A285MS20_9FLAO</name>
<sequence>MSSSFAMGHNLKRYLNLLWQSIIFWSAALACFAIFRYFGLDEENGITVMDDIAGPIGFLKPLASFSAMGAVLGMLYASIDFLFDKLVSKRLSLGLMLIVKTFTEFVFTIAVLSITATIVSKVFPSIQIDVELGWWLREKVVWSLLFYILIASLVFSTLKIAVERFGSGVFLKMLRGAYSNPKEEDRIFMFLDLKNSTAIAEQLGHHKYSQFIQDCFFDLNEVVLKYEAEIYQYVGDEAVLSWSYKRGLSNSNCIEIFFAFEVKRASRNTYYLGKYGVFPEFKAGMHGGTLMAAEVGFIKKELAYHGDVINTSARIQAECNKHNVNFLLSEKLLKDLAVKETFSSKPIGEVLLKGKKKEIKIYSIAHYG</sequence>
<keyword evidence="1" id="KW-1133">Transmembrane helix</keyword>
<dbReference type="SUPFAM" id="SSF55073">
    <property type="entry name" value="Nucleotide cyclase"/>
    <property type="match status" value="1"/>
</dbReference>
<evidence type="ECO:0000256" key="1">
    <source>
        <dbReference type="SAM" id="Phobius"/>
    </source>
</evidence>
<keyword evidence="4" id="KW-1185">Reference proteome</keyword>
<dbReference type="Proteomes" id="UP000219048">
    <property type="component" value="Unassembled WGS sequence"/>
</dbReference>
<reference evidence="4" key="1">
    <citation type="submission" date="2017-09" db="EMBL/GenBank/DDBJ databases">
        <authorList>
            <person name="Varghese N."/>
            <person name="Submissions S."/>
        </authorList>
    </citation>
    <scope>NUCLEOTIDE SEQUENCE [LARGE SCALE GENOMIC DNA]</scope>
    <source>
        <strain evidence="4">DSM 25885</strain>
    </source>
</reference>
<feature type="domain" description="Guanylate cyclase" evidence="2">
    <location>
        <begin position="187"/>
        <end position="316"/>
    </location>
</feature>
<keyword evidence="1" id="KW-0472">Membrane</keyword>
<feature type="transmembrane region" description="Helical" evidence="1">
    <location>
        <begin position="17"/>
        <end position="38"/>
    </location>
</feature>
<dbReference type="InterPro" id="IPR029787">
    <property type="entry name" value="Nucleotide_cyclase"/>
</dbReference>
<feature type="transmembrane region" description="Helical" evidence="1">
    <location>
        <begin position="140"/>
        <end position="162"/>
    </location>
</feature>
<keyword evidence="1" id="KW-0812">Transmembrane</keyword>
<dbReference type="CDD" id="cd07302">
    <property type="entry name" value="CHD"/>
    <property type="match status" value="1"/>
</dbReference>
<proteinExistence type="predicted"/>
<accession>A0A285MS20</accession>
<dbReference type="RefSeq" id="WP_243396935.1">
    <property type="nucleotide sequence ID" value="NZ_OBEH01000002.1"/>
</dbReference>
<dbReference type="GO" id="GO:0035556">
    <property type="term" value="P:intracellular signal transduction"/>
    <property type="evidence" value="ECO:0007669"/>
    <property type="project" value="InterPro"/>
</dbReference>
<dbReference type="InterPro" id="IPR001054">
    <property type="entry name" value="A/G_cyclase"/>
</dbReference>
<dbReference type="AlphaFoldDB" id="A0A285MS20"/>
<evidence type="ECO:0000313" key="4">
    <source>
        <dbReference type="Proteomes" id="UP000219048"/>
    </source>
</evidence>
<protein>
    <submittedName>
        <fullName evidence="3">Adenylate cyclase</fullName>
    </submittedName>
</protein>
<evidence type="ECO:0000313" key="3">
    <source>
        <dbReference type="EMBL" id="SNY99970.1"/>
    </source>
</evidence>
<dbReference type="Pfam" id="PF00211">
    <property type="entry name" value="Guanylate_cyc"/>
    <property type="match status" value="1"/>
</dbReference>
<dbReference type="Gene3D" id="3.30.70.1230">
    <property type="entry name" value="Nucleotide cyclase"/>
    <property type="match status" value="1"/>
</dbReference>
<dbReference type="PROSITE" id="PS50125">
    <property type="entry name" value="GUANYLATE_CYCLASE_2"/>
    <property type="match status" value="1"/>
</dbReference>
<feature type="transmembrane region" description="Helical" evidence="1">
    <location>
        <begin position="95"/>
        <end position="120"/>
    </location>
</feature>
<feature type="transmembrane region" description="Helical" evidence="1">
    <location>
        <begin position="58"/>
        <end position="83"/>
    </location>
</feature>